<evidence type="ECO:0000256" key="2">
    <source>
        <dbReference type="SAM" id="MobiDB-lite"/>
    </source>
</evidence>
<evidence type="ECO:0000256" key="1">
    <source>
        <dbReference type="SAM" id="Coils"/>
    </source>
</evidence>
<comment type="caution">
    <text evidence="3">The sequence shown here is derived from an EMBL/GenBank/DDBJ whole genome shotgun (WGS) entry which is preliminary data.</text>
</comment>
<feature type="compositionally biased region" description="Basic residues" evidence="2">
    <location>
        <begin position="1247"/>
        <end position="1257"/>
    </location>
</feature>
<dbReference type="Proteomes" id="UP000469670">
    <property type="component" value="Unassembled WGS sequence"/>
</dbReference>
<feature type="coiled-coil region" evidence="1">
    <location>
        <begin position="273"/>
        <end position="307"/>
    </location>
</feature>
<dbReference type="EMBL" id="JAAGMP010000895">
    <property type="protein sequence ID" value="NEC20502.1"/>
    <property type="molecule type" value="Genomic_DNA"/>
</dbReference>
<keyword evidence="1" id="KW-0175">Coiled coil</keyword>
<accession>A0A7K3S0R8</accession>
<sequence length="1601" mass="164545">MAHWNLDVSLRGQGNNLSRKLKTAAADARDLANAARDAQGEVTQLGTVSTTTGKAVKKLGTASQAATARLLAMGAQAKSAAKDMRKLERDLASTDAQIRAMASEIRISAELDDQTATGIATIRAALTQLRSLSPVDLRVTLDDRTDLGTAAVRASIATLQGLGPVHVAATLDNQTATGLTDITASLTSLRSLSPIDLRATLDDDTSTGIAAVTTALTNLRALSPVDIRANFTGDTTDMVAAATAIGDLRDRADSADTALTALTASAAATAVALNTVQQEARDASRALRTLRARAAAAADALEELAARADRAATGLRSLGGGATAANSNLTTLSGNTRTLRSDMDDLDGALTRVTGRLGGLNGTLGTVSNSTNGAADNTKNLIMAAVALGTALIPIAAATVPIAAGLTASGVAVGAFGVAVAGQIVALTEAVEAETKYQDAIDEHGKASEQAAEAEAAYLRVLEEMPPAARETAAAFAVVRDEYNDFSDALAGDTMPVVTKSLGLFRAILPDLPPLVRGTSKELDRLLNVAAGGMTTPGWDRFVASFTRFATESLARGTTHLVNFTRALNNGEVGEDLREFLDYARANGPLVGDTLMNLARAATTLLVAASDMGVGILQLVNIFAQLVASVPPEFLSVLLQVYTGFKLVTLGAAALGAVTGSAAAARLAAYFAIMRAAGVSTTLRATAASMTGMQKAAIGLGVLTVAAIGVAKLAENARGAPPDVDRLTTSLKRLAETGEFGGELKKTFGDVSGLVDKIGEIGDAAQENEDYVKSFGNSGIGPLDALRSKANDLWQDFTKGEKSLTALEDDFGALDEAMAGMVQSGYGKQAASDFDLIESAAKNAGHSTKEIAALFPAYQAAVAAAAAEQELAIAGMGLFGQQAADVKTKLDEQRASADGLRGAIQALNDVNRAALGGMIGFEAAIDTAAKAAKENAGALNMVNGQLDVNSPKAQAAATALSDLGAKTDEAAAAARAADKPWEAVNAIYERGRAKIVEYGKQMGLTAAEAGALAESILEIPADRSTDITMRTEDAIAGLDQVIAAIKATPGSKSVTVDALTSDAIGLLNSLGYRTKTLPDGRVQVTANTGSALSGLWAVKSARDSLSDKTITITTHYRVTGQQARRSGAHGTQLGYAAGGVVDYYADGGIRSRAVQHFAAGSENHVAQLAPAGAMRVWAEPETGGEGYVPFAPSKRPRSRAITEEIVRRLGGDPAAIQWNADGNVTDWRYDPTSGSLYSPTDAGQAGHKTKKVKVKGKGGKTTTKDVEYFSLAAVEKQLKANSKATKAWNKDLEKVADRVGGDVADALAAMGKDGVALAKKMANGSTKYINEMAAALRGLSATAKASLTDYTRQLDKATGADSAFTRNLATLAARGYGDLAKQLAAQGDTAAQQLAAAAVKDNKTAGKANTAAKKANTALTNDEVDQLIAIIAAIKTNKTGIHNVADTTGLGEDVIIATATKAQAQIKASLGSRAAKFIADLARANKGLSYENGGIREGIYSTRGGAVTFAEPSTGGEAYIPLGANKRGPATNVLRDVAARFGVGLTDVSGTRPLVIVREGGDTNVTVTTVRTGASASDIGAQVGRSVRRARRGGVNARAAA</sequence>
<evidence type="ECO:0000313" key="4">
    <source>
        <dbReference type="Proteomes" id="UP000469670"/>
    </source>
</evidence>
<proteinExistence type="predicted"/>
<dbReference type="Gene3D" id="1.20.5.340">
    <property type="match status" value="1"/>
</dbReference>
<reference evidence="3 4" key="1">
    <citation type="submission" date="2020-01" db="EMBL/GenBank/DDBJ databases">
        <title>Insect and environment-associated Actinomycetes.</title>
        <authorList>
            <person name="Currrie C."/>
            <person name="Chevrette M."/>
            <person name="Carlson C."/>
            <person name="Stubbendieck R."/>
            <person name="Wendt-Pienkowski E."/>
        </authorList>
    </citation>
    <scope>NUCLEOTIDE SEQUENCE [LARGE SCALE GENOMIC DNA]</scope>
    <source>
        <strain evidence="3 4">SID7590</strain>
    </source>
</reference>
<gene>
    <name evidence="3" type="ORF">G3I50_19960</name>
</gene>
<evidence type="ECO:0008006" key="5">
    <source>
        <dbReference type="Google" id="ProtNLM"/>
    </source>
</evidence>
<organism evidence="3 4">
    <name type="scientific">Streptomyces parvus</name>
    <dbReference type="NCBI Taxonomy" id="66428"/>
    <lineage>
        <taxon>Bacteria</taxon>
        <taxon>Bacillati</taxon>
        <taxon>Actinomycetota</taxon>
        <taxon>Actinomycetes</taxon>
        <taxon>Kitasatosporales</taxon>
        <taxon>Streptomycetaceae</taxon>
        <taxon>Streptomyces</taxon>
    </lineage>
</organism>
<feature type="region of interest" description="Disordered" evidence="2">
    <location>
        <begin position="1238"/>
        <end position="1257"/>
    </location>
</feature>
<protein>
    <recommendedName>
        <fullName evidence="5">Phage tail protein</fullName>
    </recommendedName>
</protein>
<feature type="coiled-coil region" evidence="1">
    <location>
        <begin position="77"/>
        <end position="104"/>
    </location>
</feature>
<evidence type="ECO:0000313" key="3">
    <source>
        <dbReference type="EMBL" id="NEC20502.1"/>
    </source>
</evidence>
<name>A0A7K3S0R8_9ACTN</name>
<dbReference type="RefSeq" id="WP_164204250.1">
    <property type="nucleotide sequence ID" value="NZ_JAAGMP010000895.1"/>
</dbReference>